<feature type="compositionally biased region" description="Polar residues" evidence="1">
    <location>
        <begin position="1"/>
        <end position="11"/>
    </location>
</feature>
<protein>
    <submittedName>
        <fullName evidence="2">Uncharacterized protein</fullName>
    </submittedName>
</protein>
<dbReference type="EMBL" id="OX459938">
    <property type="protein sequence ID" value="CAI9160458.1"/>
    <property type="molecule type" value="Genomic_DNA"/>
</dbReference>
<gene>
    <name evidence="2" type="ORF">MRATA1EN1_LOCUS9420</name>
</gene>
<proteinExistence type="predicted"/>
<dbReference type="Proteomes" id="UP001176941">
    <property type="component" value="Chromosome 2"/>
</dbReference>
<feature type="region of interest" description="Disordered" evidence="1">
    <location>
        <begin position="1"/>
        <end position="32"/>
    </location>
</feature>
<evidence type="ECO:0000313" key="2">
    <source>
        <dbReference type="EMBL" id="CAI9160458.1"/>
    </source>
</evidence>
<accession>A0ABN8YJ44</accession>
<name>A0ABN8YJ44_RANTA</name>
<keyword evidence="3" id="KW-1185">Reference proteome</keyword>
<organism evidence="2 3">
    <name type="scientific">Rangifer tarandus platyrhynchus</name>
    <name type="common">Svalbard reindeer</name>
    <dbReference type="NCBI Taxonomy" id="3082113"/>
    <lineage>
        <taxon>Eukaryota</taxon>
        <taxon>Metazoa</taxon>
        <taxon>Chordata</taxon>
        <taxon>Craniata</taxon>
        <taxon>Vertebrata</taxon>
        <taxon>Euteleostomi</taxon>
        <taxon>Mammalia</taxon>
        <taxon>Eutheria</taxon>
        <taxon>Laurasiatheria</taxon>
        <taxon>Artiodactyla</taxon>
        <taxon>Ruminantia</taxon>
        <taxon>Pecora</taxon>
        <taxon>Cervidae</taxon>
        <taxon>Odocoileinae</taxon>
        <taxon>Rangifer</taxon>
    </lineage>
</organism>
<reference evidence="2" key="1">
    <citation type="submission" date="2023-04" db="EMBL/GenBank/DDBJ databases">
        <authorList>
            <consortium name="ELIXIR-Norway"/>
        </authorList>
    </citation>
    <scope>NUCLEOTIDE SEQUENCE [LARGE SCALE GENOMIC DNA]</scope>
</reference>
<evidence type="ECO:0000313" key="3">
    <source>
        <dbReference type="Proteomes" id="UP001176941"/>
    </source>
</evidence>
<sequence length="101" mass="11007">MEPSAGHNQVLKSIAPGRTGRCLPGRSSVGPSLEDQRRFWELPGRPARQLGGCRGRSQLMLPSRWPVPVQRAPAEVVVAQSGTDTALNLTFLDQPRVNSHL</sequence>
<evidence type="ECO:0000256" key="1">
    <source>
        <dbReference type="SAM" id="MobiDB-lite"/>
    </source>
</evidence>